<dbReference type="InterPro" id="IPR036397">
    <property type="entry name" value="RNaseH_sf"/>
</dbReference>
<name>A0A8X6T6Z7_TRICX</name>
<accession>A0A8X6T6Z7</accession>
<dbReference type="GO" id="GO:0003676">
    <property type="term" value="F:nucleic acid binding"/>
    <property type="evidence" value="ECO:0007669"/>
    <property type="project" value="InterPro"/>
</dbReference>
<dbReference type="EMBL" id="BMAU01021358">
    <property type="protein sequence ID" value="GFY21771.1"/>
    <property type="molecule type" value="Genomic_DNA"/>
</dbReference>
<dbReference type="Proteomes" id="UP000887159">
    <property type="component" value="Unassembled WGS sequence"/>
</dbReference>
<protein>
    <submittedName>
        <fullName evidence="1">Transposable element Tcb1 transposase</fullName>
    </submittedName>
</protein>
<keyword evidence="2" id="KW-1185">Reference proteome</keyword>
<evidence type="ECO:0000313" key="1">
    <source>
        <dbReference type="EMBL" id="GFY21771.1"/>
    </source>
</evidence>
<proteinExistence type="predicted"/>
<dbReference type="Gene3D" id="3.30.420.10">
    <property type="entry name" value="Ribonuclease H-like superfamily/Ribonuclease H"/>
    <property type="match status" value="1"/>
</dbReference>
<sequence>MPTHRCLRLEWCHTRGHWSAAEWNWIVFHDESRFNLSSDDNRVRVWRPVVNSASLSQRHTAPTVGVMVWDTVAYSALSPIIFIRGIMAAQRYVHDILQPHVLLLMQRLPGAIF</sequence>
<evidence type="ECO:0000313" key="2">
    <source>
        <dbReference type="Proteomes" id="UP000887159"/>
    </source>
</evidence>
<dbReference type="AlphaFoldDB" id="A0A8X6T6Z7"/>
<comment type="caution">
    <text evidence="1">The sequence shown here is derived from an EMBL/GenBank/DDBJ whole genome shotgun (WGS) entry which is preliminary data.</text>
</comment>
<organism evidence="1 2">
    <name type="scientific">Trichonephila clavipes</name>
    <name type="common">Golden silk orbweaver</name>
    <name type="synonym">Nephila clavipes</name>
    <dbReference type="NCBI Taxonomy" id="2585209"/>
    <lineage>
        <taxon>Eukaryota</taxon>
        <taxon>Metazoa</taxon>
        <taxon>Ecdysozoa</taxon>
        <taxon>Arthropoda</taxon>
        <taxon>Chelicerata</taxon>
        <taxon>Arachnida</taxon>
        <taxon>Araneae</taxon>
        <taxon>Araneomorphae</taxon>
        <taxon>Entelegynae</taxon>
        <taxon>Araneoidea</taxon>
        <taxon>Nephilidae</taxon>
        <taxon>Trichonephila</taxon>
    </lineage>
</organism>
<reference evidence="1" key="1">
    <citation type="submission" date="2020-08" db="EMBL/GenBank/DDBJ databases">
        <title>Multicomponent nature underlies the extraordinary mechanical properties of spider dragline silk.</title>
        <authorList>
            <person name="Kono N."/>
            <person name="Nakamura H."/>
            <person name="Mori M."/>
            <person name="Yoshida Y."/>
            <person name="Ohtoshi R."/>
            <person name="Malay A.D."/>
            <person name="Moran D.A.P."/>
            <person name="Tomita M."/>
            <person name="Numata K."/>
            <person name="Arakawa K."/>
        </authorList>
    </citation>
    <scope>NUCLEOTIDE SEQUENCE</scope>
</reference>
<gene>
    <name evidence="1" type="primary">NCL1_17827</name>
    <name evidence="1" type="ORF">TNCV_1169151</name>
</gene>